<proteinExistence type="predicted"/>
<dbReference type="RefSeq" id="WP_116043851.1">
    <property type="nucleotide sequence ID" value="NZ_QUBQ01000001.1"/>
</dbReference>
<dbReference type="SUPFAM" id="SSF46689">
    <property type="entry name" value="Homeodomain-like"/>
    <property type="match status" value="1"/>
</dbReference>
<dbReference type="Pfam" id="PF14278">
    <property type="entry name" value="TetR_C_8"/>
    <property type="match status" value="1"/>
</dbReference>
<keyword evidence="1 2" id="KW-0238">DNA-binding</keyword>
<dbReference type="GO" id="GO:0003677">
    <property type="term" value="F:DNA binding"/>
    <property type="evidence" value="ECO:0007669"/>
    <property type="project" value="UniProtKB-UniRule"/>
</dbReference>
<evidence type="ECO:0000256" key="1">
    <source>
        <dbReference type="ARBA" id="ARBA00023125"/>
    </source>
</evidence>
<dbReference type="PANTHER" id="PTHR43479">
    <property type="entry name" value="ACREF/ENVCD OPERON REPRESSOR-RELATED"/>
    <property type="match status" value="1"/>
</dbReference>
<dbReference type="PROSITE" id="PS50977">
    <property type="entry name" value="HTH_TETR_2"/>
    <property type="match status" value="1"/>
</dbReference>
<dbReference type="InterPro" id="IPR001647">
    <property type="entry name" value="HTH_TetR"/>
</dbReference>
<accession>A0A371PKV6</accession>
<keyword evidence="5" id="KW-1185">Reference proteome</keyword>
<evidence type="ECO:0000313" key="4">
    <source>
        <dbReference type="EMBL" id="REK76743.1"/>
    </source>
</evidence>
<dbReference type="InterPro" id="IPR050624">
    <property type="entry name" value="HTH-type_Tx_Regulator"/>
</dbReference>
<dbReference type="InterPro" id="IPR009057">
    <property type="entry name" value="Homeodomain-like_sf"/>
</dbReference>
<dbReference type="EMBL" id="QUBQ01000001">
    <property type="protein sequence ID" value="REK76743.1"/>
    <property type="molecule type" value="Genomic_DNA"/>
</dbReference>
<sequence length="191" mass="22474">METKLKTDRRIVRTREAIVKAFLELFAEKELEHITINDIADKANVNRGTVYLHYSDKYDLLDKCIESHLNKLFSFCQNHEAQTATPLVHDLRPVFLYFEENYSFFSSLLFNQQASMFRERLVQFMSDSVRDKLKNNTVPSEINDELNAQFVASAFIGVVEWWIQNKMPYPPAYMAEQMFKLFEKNEVSIPV</sequence>
<name>A0A371PKV6_9BACL</name>
<comment type="caution">
    <text evidence="4">The sequence shown here is derived from an EMBL/GenBank/DDBJ whole genome shotgun (WGS) entry which is preliminary data.</text>
</comment>
<dbReference type="PRINTS" id="PR00455">
    <property type="entry name" value="HTHTETR"/>
</dbReference>
<evidence type="ECO:0000256" key="2">
    <source>
        <dbReference type="PROSITE-ProRule" id="PRU00335"/>
    </source>
</evidence>
<evidence type="ECO:0000313" key="5">
    <source>
        <dbReference type="Proteomes" id="UP000261905"/>
    </source>
</evidence>
<feature type="domain" description="HTH tetR-type" evidence="3">
    <location>
        <begin position="12"/>
        <end position="72"/>
    </location>
</feature>
<dbReference type="Proteomes" id="UP000261905">
    <property type="component" value="Unassembled WGS sequence"/>
</dbReference>
<dbReference type="PANTHER" id="PTHR43479:SF7">
    <property type="entry name" value="TETR-FAMILY TRANSCRIPTIONAL REGULATOR"/>
    <property type="match status" value="1"/>
</dbReference>
<organism evidence="4 5">
    <name type="scientific">Paenibacillus paeoniae</name>
    <dbReference type="NCBI Taxonomy" id="2292705"/>
    <lineage>
        <taxon>Bacteria</taxon>
        <taxon>Bacillati</taxon>
        <taxon>Bacillota</taxon>
        <taxon>Bacilli</taxon>
        <taxon>Bacillales</taxon>
        <taxon>Paenibacillaceae</taxon>
        <taxon>Paenibacillus</taxon>
    </lineage>
</organism>
<dbReference type="Pfam" id="PF00440">
    <property type="entry name" value="TetR_N"/>
    <property type="match status" value="1"/>
</dbReference>
<dbReference type="AlphaFoldDB" id="A0A371PKV6"/>
<reference evidence="4 5" key="1">
    <citation type="submission" date="2018-08" db="EMBL/GenBank/DDBJ databases">
        <title>Paenibacillus sp. M4BSY-1, whole genome shotgun sequence.</title>
        <authorList>
            <person name="Tuo L."/>
        </authorList>
    </citation>
    <scope>NUCLEOTIDE SEQUENCE [LARGE SCALE GENOMIC DNA]</scope>
    <source>
        <strain evidence="4 5">M4BSY-1</strain>
    </source>
</reference>
<dbReference type="OrthoDB" id="9810250at2"/>
<protein>
    <submittedName>
        <fullName evidence="4">TetR/AcrR family transcriptional regulator</fullName>
    </submittedName>
</protein>
<gene>
    <name evidence="4" type="ORF">DX130_06825</name>
</gene>
<feature type="DNA-binding region" description="H-T-H motif" evidence="2">
    <location>
        <begin position="35"/>
        <end position="54"/>
    </location>
</feature>
<evidence type="ECO:0000259" key="3">
    <source>
        <dbReference type="PROSITE" id="PS50977"/>
    </source>
</evidence>
<dbReference type="InterPro" id="IPR039532">
    <property type="entry name" value="TetR_C_Firmicutes"/>
</dbReference>
<dbReference type="Gene3D" id="1.10.357.10">
    <property type="entry name" value="Tetracycline Repressor, domain 2"/>
    <property type="match status" value="1"/>
</dbReference>